<feature type="chain" id="PRO_5046651022" evidence="1">
    <location>
        <begin position="26"/>
        <end position="189"/>
    </location>
</feature>
<proteinExistence type="predicted"/>
<reference evidence="3" key="1">
    <citation type="journal article" date="2019" name="Int. J. Syst. Evol. Microbiol.">
        <title>The Global Catalogue of Microorganisms (GCM) 10K type strain sequencing project: providing services to taxonomists for standard genome sequencing and annotation.</title>
        <authorList>
            <consortium name="The Broad Institute Genomics Platform"/>
            <consortium name="The Broad Institute Genome Sequencing Center for Infectious Disease"/>
            <person name="Wu L."/>
            <person name="Ma J."/>
        </authorList>
    </citation>
    <scope>NUCLEOTIDE SEQUENCE [LARGE SCALE GENOMIC DNA]</scope>
    <source>
        <strain evidence="3">KCTC 22232</strain>
    </source>
</reference>
<feature type="signal peptide" evidence="1">
    <location>
        <begin position="1"/>
        <end position="25"/>
    </location>
</feature>
<dbReference type="RefSeq" id="WP_229792747.1">
    <property type="nucleotide sequence ID" value="NZ_BMXT01000001.1"/>
</dbReference>
<evidence type="ECO:0000256" key="1">
    <source>
        <dbReference type="SAM" id="SignalP"/>
    </source>
</evidence>
<evidence type="ECO:0000313" key="3">
    <source>
        <dbReference type="Proteomes" id="UP000621898"/>
    </source>
</evidence>
<keyword evidence="3" id="KW-1185">Reference proteome</keyword>
<protein>
    <submittedName>
        <fullName evidence="2">Uncharacterized protein</fullName>
    </submittedName>
</protein>
<organism evidence="2 3">
    <name type="scientific">Rhodanobacter panaciterrae</name>
    <dbReference type="NCBI Taxonomy" id="490572"/>
    <lineage>
        <taxon>Bacteria</taxon>
        <taxon>Pseudomonadati</taxon>
        <taxon>Pseudomonadota</taxon>
        <taxon>Gammaproteobacteria</taxon>
        <taxon>Lysobacterales</taxon>
        <taxon>Rhodanobacteraceae</taxon>
        <taxon>Rhodanobacter</taxon>
    </lineage>
</organism>
<dbReference type="EMBL" id="BMXT01000001">
    <property type="protein sequence ID" value="GGY18941.1"/>
    <property type="molecule type" value="Genomic_DNA"/>
</dbReference>
<comment type="caution">
    <text evidence="2">The sequence shown here is derived from an EMBL/GenBank/DDBJ whole genome shotgun (WGS) entry which is preliminary data.</text>
</comment>
<evidence type="ECO:0000313" key="2">
    <source>
        <dbReference type="EMBL" id="GGY18941.1"/>
    </source>
</evidence>
<sequence>MTFRKEVVFFSALALLLPLSAPAAAQMSGPDNAQNFLAQPATGLVQAVRLAATKYQNVAQAVRDGYQADANGCVSSPDEGAMGVHYINGGLIGGTVDANHPQGLVYEPAANGQLQLVAVEYITIAQAWDGSHPTGSPAKLMGQVFDYMEAPNRFRLPAVYTLHVWAWKYNPMGVFSMWNPNVSCTSYTE</sequence>
<accession>A0ABQ2ZNU2</accession>
<name>A0ABQ2ZNU2_9GAMM</name>
<gene>
    <name evidence="2" type="ORF">GCM10008098_08850</name>
</gene>
<keyword evidence="1" id="KW-0732">Signal</keyword>
<dbReference type="Proteomes" id="UP000621898">
    <property type="component" value="Unassembled WGS sequence"/>
</dbReference>